<evidence type="ECO:0000256" key="2">
    <source>
        <dbReference type="ARBA" id="ARBA00022771"/>
    </source>
</evidence>
<feature type="non-terminal residue" evidence="4">
    <location>
        <position position="409"/>
    </location>
</feature>
<gene>
    <name evidence="4" type="ORF">TPC1_11628</name>
</gene>
<reference evidence="4" key="1">
    <citation type="submission" date="2015-07" db="EMBL/GenBank/DDBJ databases">
        <title>Adaptation to a free-living lifestyle via gene acquisitions in the diplomonad Trepomonas sp. PC1.</title>
        <authorList>
            <person name="Xu F."/>
            <person name="Jerlstrom-Hultqvist J."/>
            <person name="Kolisko M."/>
            <person name="Simpson A.G.B."/>
            <person name="Roger A.J."/>
            <person name="Svard S.G."/>
            <person name="Andersson J.O."/>
        </authorList>
    </citation>
    <scope>NUCLEOTIDE SEQUENCE</scope>
    <source>
        <strain evidence="4">PC1</strain>
    </source>
</reference>
<evidence type="ECO:0000256" key="1">
    <source>
        <dbReference type="ARBA" id="ARBA00022723"/>
    </source>
</evidence>
<dbReference type="Gene3D" id="3.30.60.90">
    <property type="match status" value="1"/>
</dbReference>
<dbReference type="GO" id="GO:0008270">
    <property type="term" value="F:zinc ion binding"/>
    <property type="evidence" value="ECO:0007669"/>
    <property type="project" value="UniProtKB-KW"/>
</dbReference>
<sequence length="409" mass="48331">EKIALDSIVMQCAKCRNYILCFDCYFSKVENKSHRKHHLMFPMTNYKAKATFDGFSQYDELQLIQNILSCGFGSWQTIFTKMKRIIEEPMELLCRHYFALISHFEKSQHDSSNAYKIDFMKKINVDEDDPLYFHFQKTQFSKHIEIVMNQSLNLLSNPSAKRFPPSSVINVPLVTGEGNGREFCQQLWPLRQEAVYENINKAEYAIMNMHVESQTKNQLTLKLKVLQGYAFRLVQRELLKKTMLQTSSHRVDKKIDQATIQNDFLLKQMNQEQFCAKQEDYNPNIDPDFQQKQMWMIRGFRTRFDFQKHCARLYEENQLRLNIFRLQVAGLGGLEKMIDLGQEMEFLKGKQQKKLKWDPKDFPNGIIPFEAGEQSSEQSQEFDEEYLRQKIERNFRIGDDHGTRASHGF</sequence>
<feature type="non-terminal residue" evidence="4">
    <location>
        <position position="1"/>
    </location>
</feature>
<protein>
    <submittedName>
        <fullName evidence="4">Uncharacterized protein</fullName>
    </submittedName>
</protein>
<dbReference type="EMBL" id="GDID01001208">
    <property type="protein sequence ID" value="JAP95398.1"/>
    <property type="molecule type" value="Transcribed_RNA"/>
</dbReference>
<accession>A0A146KGY7</accession>
<name>A0A146KGY7_9EUKA</name>
<proteinExistence type="predicted"/>
<dbReference type="SUPFAM" id="SSF57850">
    <property type="entry name" value="RING/U-box"/>
    <property type="match status" value="1"/>
</dbReference>
<dbReference type="AlphaFoldDB" id="A0A146KGY7"/>
<dbReference type="InterPro" id="IPR043145">
    <property type="entry name" value="Znf_ZZ_sf"/>
</dbReference>
<evidence type="ECO:0000313" key="4">
    <source>
        <dbReference type="EMBL" id="JAP95398.1"/>
    </source>
</evidence>
<dbReference type="PANTHER" id="PTHR12374">
    <property type="entry name" value="TRANSCRIPTIONAL ADAPTOR 2 ADA2 -RELATED"/>
    <property type="match status" value="1"/>
</dbReference>
<keyword evidence="2" id="KW-0863">Zinc-finger</keyword>
<keyword evidence="1" id="KW-0479">Metal-binding</keyword>
<organism evidence="4">
    <name type="scientific">Trepomonas sp. PC1</name>
    <dbReference type="NCBI Taxonomy" id="1076344"/>
    <lineage>
        <taxon>Eukaryota</taxon>
        <taxon>Metamonada</taxon>
        <taxon>Diplomonadida</taxon>
        <taxon>Hexamitidae</taxon>
        <taxon>Hexamitinae</taxon>
        <taxon>Trepomonas</taxon>
    </lineage>
</organism>
<keyword evidence="3" id="KW-0862">Zinc</keyword>
<evidence type="ECO:0000256" key="3">
    <source>
        <dbReference type="ARBA" id="ARBA00022833"/>
    </source>
</evidence>